<dbReference type="EMBL" id="AWGJ01000005">
    <property type="protein sequence ID" value="ODN79902.1"/>
    <property type="molecule type" value="Genomic_DNA"/>
</dbReference>
<dbReference type="GO" id="GO:0070917">
    <property type="term" value="F:inositol phosphoceramide synthase regulator activity"/>
    <property type="evidence" value="ECO:0007669"/>
    <property type="project" value="InterPro"/>
</dbReference>
<dbReference type="PANTHER" id="PTHR28077">
    <property type="entry name" value="INOSITOL PHOSPHORYLCERAMIDE SYNTHASE REGULATORY SUBUNIT KEI1"/>
    <property type="match status" value="1"/>
</dbReference>
<dbReference type="GO" id="GO:0006673">
    <property type="term" value="P:inositol phosphoceramide metabolic process"/>
    <property type="evidence" value="ECO:0007669"/>
    <property type="project" value="InterPro"/>
</dbReference>
<dbReference type="Proteomes" id="UP000094065">
    <property type="component" value="Unassembled WGS sequence"/>
</dbReference>
<dbReference type="RefSeq" id="XP_018994749.1">
    <property type="nucleotide sequence ID" value="XM_019137723.1"/>
</dbReference>
<proteinExistence type="predicted"/>
<evidence type="ECO:0008006" key="5">
    <source>
        <dbReference type="Google" id="ProtNLM"/>
    </source>
</evidence>
<dbReference type="GeneID" id="30155100"/>
<feature type="compositionally biased region" description="Basic and acidic residues" evidence="1">
    <location>
        <begin position="242"/>
        <end position="251"/>
    </location>
</feature>
<dbReference type="AlphaFoldDB" id="A0A1E3HU96"/>
<keyword evidence="2" id="KW-0472">Membrane</keyword>
<evidence type="ECO:0000313" key="3">
    <source>
        <dbReference type="EMBL" id="ODN79902.1"/>
    </source>
</evidence>
<dbReference type="STRING" id="1295533.A0A1E3HU96"/>
<comment type="caution">
    <text evidence="3">The sequence shown here is derived from an EMBL/GenBank/DDBJ whole genome shotgun (WGS) entry which is preliminary data.</text>
</comment>
<dbReference type="OrthoDB" id="3338076at2759"/>
<gene>
    <name evidence="3" type="ORF">L202_03791</name>
</gene>
<feature type="region of interest" description="Disordered" evidence="1">
    <location>
        <begin position="212"/>
        <end position="284"/>
    </location>
</feature>
<dbReference type="Pfam" id="PF08552">
    <property type="entry name" value="Kei1"/>
    <property type="match status" value="1"/>
</dbReference>
<keyword evidence="2" id="KW-0812">Transmembrane</keyword>
<dbReference type="GO" id="GO:0000139">
    <property type="term" value="C:Golgi membrane"/>
    <property type="evidence" value="ECO:0007669"/>
    <property type="project" value="TreeGrafter"/>
</dbReference>
<reference evidence="3 4" key="1">
    <citation type="submission" date="2016-06" db="EMBL/GenBank/DDBJ databases">
        <title>Evolution of pathogenesis and genome organization in the Tremellales.</title>
        <authorList>
            <person name="Cuomo C."/>
            <person name="Litvintseva A."/>
            <person name="Heitman J."/>
            <person name="Chen Y."/>
            <person name="Sun S."/>
            <person name="Springer D."/>
            <person name="Dromer F."/>
            <person name="Young S."/>
            <person name="Zeng Q."/>
            <person name="Chapman S."/>
            <person name="Gujja S."/>
            <person name="Saif S."/>
            <person name="Birren B."/>
        </authorList>
    </citation>
    <scope>NUCLEOTIDE SEQUENCE [LARGE SCALE GENOMIC DNA]</scope>
    <source>
        <strain evidence="3 4">CBS 6039</strain>
    </source>
</reference>
<dbReference type="PANTHER" id="PTHR28077:SF1">
    <property type="entry name" value="INOSITOL PHOSPHORYLCERAMIDE SYNTHASE REGULATORY SUBUNIT KEI1"/>
    <property type="match status" value="1"/>
</dbReference>
<name>A0A1E3HU96_9TREE</name>
<feature type="transmembrane region" description="Helical" evidence="2">
    <location>
        <begin position="28"/>
        <end position="50"/>
    </location>
</feature>
<evidence type="ECO:0000256" key="1">
    <source>
        <dbReference type="SAM" id="MobiDB-lite"/>
    </source>
</evidence>
<accession>A0A1E3HU96</accession>
<dbReference type="GO" id="GO:0070916">
    <property type="term" value="C:inositol phosphoceramide synthase complex"/>
    <property type="evidence" value="ECO:0007669"/>
    <property type="project" value="TreeGrafter"/>
</dbReference>
<evidence type="ECO:0000313" key="4">
    <source>
        <dbReference type="Proteomes" id="UP000094065"/>
    </source>
</evidence>
<dbReference type="InterPro" id="IPR013862">
    <property type="entry name" value="Kei1"/>
</dbReference>
<protein>
    <recommendedName>
        <fullName evidence="5">DUF1753 domain-containing protein</fullName>
    </recommendedName>
</protein>
<organism evidence="3 4">
    <name type="scientific">Cryptococcus amylolentus CBS 6039</name>
    <dbReference type="NCBI Taxonomy" id="1295533"/>
    <lineage>
        <taxon>Eukaryota</taxon>
        <taxon>Fungi</taxon>
        <taxon>Dikarya</taxon>
        <taxon>Basidiomycota</taxon>
        <taxon>Agaricomycotina</taxon>
        <taxon>Tremellomycetes</taxon>
        <taxon>Tremellales</taxon>
        <taxon>Cryptococcaceae</taxon>
        <taxon>Cryptococcus</taxon>
    </lineage>
</organism>
<sequence>MRLNFSVHRSAIFNSFLGLLDIKLGAEIVLLFGLINKVAGLYGLITIIVGGTFPQLLYYAYSTGTLFAFLWGLKVVKSEKSAPALLLSHLYALDHAISTVFHYVFFYKYWYNTPHDGRRTINSQAQQDLINLALSRGEITEPAGGDSNRLDELRAALAEDIWAQEKGFAVWTLVAGWALKIYFILILYSYAAHLASSTYHTLPLTARGKATQIAHPDPSNSSDRTDPHTGGRAAAENDDDEELRRAQHATEEAGSAPAQTQGKSEGKGKGKGKAGGDEDDFSWD</sequence>
<evidence type="ECO:0000256" key="2">
    <source>
        <dbReference type="SAM" id="Phobius"/>
    </source>
</evidence>
<keyword evidence="2" id="KW-1133">Transmembrane helix</keyword>
<feature type="transmembrane region" description="Helical" evidence="2">
    <location>
        <begin position="168"/>
        <end position="190"/>
    </location>
</feature>
<feature type="transmembrane region" description="Helical" evidence="2">
    <location>
        <begin position="56"/>
        <end position="73"/>
    </location>
</feature>
<keyword evidence="4" id="KW-1185">Reference proteome</keyword>
<feature type="transmembrane region" description="Helical" evidence="2">
    <location>
        <begin position="85"/>
        <end position="106"/>
    </location>
</feature>